<dbReference type="InterPro" id="IPR014710">
    <property type="entry name" value="RmlC-like_jellyroll"/>
</dbReference>
<name>A0A9P7YQH8_9HELO</name>
<dbReference type="OrthoDB" id="10263073at2759"/>
<organism evidence="1 2">
    <name type="scientific">Amylocarpus encephaloides</name>
    <dbReference type="NCBI Taxonomy" id="45428"/>
    <lineage>
        <taxon>Eukaryota</taxon>
        <taxon>Fungi</taxon>
        <taxon>Dikarya</taxon>
        <taxon>Ascomycota</taxon>
        <taxon>Pezizomycotina</taxon>
        <taxon>Leotiomycetes</taxon>
        <taxon>Helotiales</taxon>
        <taxon>Helotiales incertae sedis</taxon>
        <taxon>Amylocarpus</taxon>
    </lineage>
</organism>
<accession>A0A9P7YQH8</accession>
<evidence type="ECO:0000313" key="1">
    <source>
        <dbReference type="EMBL" id="KAG9237410.1"/>
    </source>
</evidence>
<reference evidence="1" key="1">
    <citation type="journal article" date="2021" name="IMA Fungus">
        <title>Genomic characterization of three marine fungi, including Emericellopsis atlantica sp. nov. with signatures of a generalist lifestyle and marine biomass degradation.</title>
        <authorList>
            <person name="Hagestad O.C."/>
            <person name="Hou L."/>
            <person name="Andersen J.H."/>
            <person name="Hansen E.H."/>
            <person name="Altermark B."/>
            <person name="Li C."/>
            <person name="Kuhnert E."/>
            <person name="Cox R.J."/>
            <person name="Crous P.W."/>
            <person name="Spatafora J.W."/>
            <person name="Lail K."/>
            <person name="Amirebrahimi M."/>
            <person name="Lipzen A."/>
            <person name="Pangilinan J."/>
            <person name="Andreopoulos W."/>
            <person name="Hayes R.D."/>
            <person name="Ng V."/>
            <person name="Grigoriev I.V."/>
            <person name="Jackson S.A."/>
            <person name="Sutton T.D.S."/>
            <person name="Dobson A.D.W."/>
            <person name="Rama T."/>
        </authorList>
    </citation>
    <scope>NUCLEOTIDE SEQUENCE</scope>
    <source>
        <strain evidence="1">TRa018bII</strain>
    </source>
</reference>
<keyword evidence="2" id="KW-1185">Reference proteome</keyword>
<dbReference type="SUPFAM" id="SSF51182">
    <property type="entry name" value="RmlC-like cupins"/>
    <property type="match status" value="2"/>
</dbReference>
<dbReference type="AlphaFoldDB" id="A0A9P7YQH8"/>
<gene>
    <name evidence="1" type="ORF">BJ875DRAFT_532957</name>
</gene>
<proteinExistence type="predicted"/>
<dbReference type="Proteomes" id="UP000824998">
    <property type="component" value="Unassembled WGS sequence"/>
</dbReference>
<protein>
    <submittedName>
        <fullName evidence="1">Oxalate decarboxylase oxdC</fullName>
    </submittedName>
</protein>
<sequence>MNFANEMGQMFFVKTGALHHIENIENEEAEVVFEFRRKELKDFELSAIFSAMSDAVLGNTYGLPSSEFKKIPRSTEPKYIIQRKGKPEIPDTGGLPNPHKFDVESMQNGPESPAGSAKIARKDTWPILNDIFIWKRRHVLYRLKKGDIYVIPPAYPHQIKGDVGYRTSATALSRAVLMRKFPFTTMAPLIVGR</sequence>
<dbReference type="Gene3D" id="2.60.120.10">
    <property type="entry name" value="Jelly Rolls"/>
    <property type="match status" value="1"/>
</dbReference>
<evidence type="ECO:0000313" key="2">
    <source>
        <dbReference type="Proteomes" id="UP000824998"/>
    </source>
</evidence>
<dbReference type="InterPro" id="IPR011051">
    <property type="entry name" value="RmlC_Cupin_sf"/>
</dbReference>
<comment type="caution">
    <text evidence="1">The sequence shown here is derived from an EMBL/GenBank/DDBJ whole genome shotgun (WGS) entry which is preliminary data.</text>
</comment>
<dbReference type="EMBL" id="MU251387">
    <property type="protein sequence ID" value="KAG9237410.1"/>
    <property type="molecule type" value="Genomic_DNA"/>
</dbReference>